<feature type="compositionally biased region" description="Basic and acidic residues" evidence="1">
    <location>
        <begin position="11"/>
        <end position="30"/>
    </location>
</feature>
<dbReference type="AlphaFoldDB" id="F0UHF1"/>
<protein>
    <submittedName>
        <fullName evidence="2">Predicted protein</fullName>
    </submittedName>
</protein>
<evidence type="ECO:0000313" key="2">
    <source>
        <dbReference type="EMBL" id="EGC45285.1"/>
    </source>
</evidence>
<gene>
    <name evidence="2" type="ORF">HCEG_04500</name>
</gene>
<name>F0UHF1_AJEC8</name>
<sequence>MASSWSGPRSRLRDSALRGKPVDRSDRARESVHMPGRNCYCPVTGSGGGIVGLRGEICVGIDFEQQQRSAARILSVSRLGLIKSSPACVTQVSRRVLKALSQALTDDDHDAPHENCAVQVTYYTWERICAADIRQENRLICLRGNAALVKMKASGRNIPWLNQLPQKPRTVTGPSASANPHSRASKKYHDFDQQSRGVLARMQLASDGYEASCTSKVPRGRALEGPRGSLGCVATDIKFETG</sequence>
<accession>F0UHF1</accession>
<feature type="region of interest" description="Disordered" evidence="1">
    <location>
        <begin position="160"/>
        <end position="192"/>
    </location>
</feature>
<evidence type="ECO:0000313" key="3">
    <source>
        <dbReference type="Proteomes" id="UP000008142"/>
    </source>
</evidence>
<dbReference type="OMA" id="HENCAVQ"/>
<dbReference type="HOGENOM" id="CLU_100266_0_0_1"/>
<feature type="region of interest" description="Disordered" evidence="1">
    <location>
        <begin position="1"/>
        <end position="30"/>
    </location>
</feature>
<dbReference type="EMBL" id="DS990638">
    <property type="protein sequence ID" value="EGC45285.1"/>
    <property type="molecule type" value="Genomic_DNA"/>
</dbReference>
<feature type="compositionally biased region" description="Polar residues" evidence="1">
    <location>
        <begin position="172"/>
        <end position="182"/>
    </location>
</feature>
<proteinExistence type="predicted"/>
<dbReference type="Proteomes" id="UP000008142">
    <property type="component" value="Unassembled WGS sequence"/>
</dbReference>
<evidence type="ECO:0000256" key="1">
    <source>
        <dbReference type="SAM" id="MobiDB-lite"/>
    </source>
</evidence>
<reference evidence="3" key="1">
    <citation type="submission" date="2008-07" db="EMBL/GenBank/DDBJ databases">
        <title>Annotation of Ajellomyces capsulatus strain H88.</title>
        <authorList>
            <person name="Champion M."/>
            <person name="Cuomo C."/>
            <person name="Ma L.-J."/>
            <person name="Henn M.R."/>
            <person name="Sil A."/>
            <person name="Goldman B."/>
            <person name="Young S.K."/>
            <person name="Kodira C.D."/>
            <person name="Zeng Q."/>
            <person name="Koehrsen M."/>
            <person name="Alvarado L."/>
            <person name="Berlin A."/>
            <person name="Borenstein D."/>
            <person name="Chen Z."/>
            <person name="Engels R."/>
            <person name="Freedman E."/>
            <person name="Gellesch M."/>
            <person name="Goldberg J."/>
            <person name="Griggs A."/>
            <person name="Gujja S."/>
            <person name="Heiman D."/>
            <person name="Hepburn T."/>
            <person name="Howarth C."/>
            <person name="Jen D."/>
            <person name="Larson L."/>
            <person name="Lewis B."/>
            <person name="Mehta T."/>
            <person name="Park D."/>
            <person name="Pearson M."/>
            <person name="Roberts A."/>
            <person name="Saif S."/>
            <person name="Shea T."/>
            <person name="Shenoy N."/>
            <person name="Sisk P."/>
            <person name="Stolte C."/>
            <person name="Sykes S."/>
            <person name="Walk T."/>
            <person name="White J."/>
            <person name="Yandava C."/>
            <person name="Klein B."/>
            <person name="McEwen J.G."/>
            <person name="Puccia R."/>
            <person name="Goldman G.H."/>
            <person name="Felipe M.S."/>
            <person name="Nino-Vega G."/>
            <person name="San-Blas G."/>
            <person name="Taylor J."/>
            <person name="Mendoza L."/>
            <person name="Galagan J."/>
            <person name="Nusbaum C."/>
            <person name="Birren B."/>
        </authorList>
    </citation>
    <scope>NUCLEOTIDE SEQUENCE [LARGE SCALE GENOMIC DNA]</scope>
    <source>
        <strain evidence="3">H88</strain>
    </source>
</reference>
<organism evidence="3">
    <name type="scientific">Ajellomyces capsulatus (strain H88)</name>
    <name type="common">Darling's disease fungus</name>
    <name type="synonym">Histoplasma capsulatum</name>
    <dbReference type="NCBI Taxonomy" id="544711"/>
    <lineage>
        <taxon>Eukaryota</taxon>
        <taxon>Fungi</taxon>
        <taxon>Dikarya</taxon>
        <taxon>Ascomycota</taxon>
        <taxon>Pezizomycotina</taxon>
        <taxon>Eurotiomycetes</taxon>
        <taxon>Eurotiomycetidae</taxon>
        <taxon>Onygenales</taxon>
        <taxon>Ajellomycetaceae</taxon>
        <taxon>Histoplasma</taxon>
    </lineage>
</organism>